<evidence type="ECO:0000313" key="2">
    <source>
        <dbReference type="Proteomes" id="UP000237105"/>
    </source>
</evidence>
<organism evidence="1 2">
    <name type="scientific">Parasponia andersonii</name>
    <name type="common">Sponia andersonii</name>
    <dbReference type="NCBI Taxonomy" id="3476"/>
    <lineage>
        <taxon>Eukaryota</taxon>
        <taxon>Viridiplantae</taxon>
        <taxon>Streptophyta</taxon>
        <taxon>Embryophyta</taxon>
        <taxon>Tracheophyta</taxon>
        <taxon>Spermatophyta</taxon>
        <taxon>Magnoliopsida</taxon>
        <taxon>eudicotyledons</taxon>
        <taxon>Gunneridae</taxon>
        <taxon>Pentapetalae</taxon>
        <taxon>rosids</taxon>
        <taxon>fabids</taxon>
        <taxon>Rosales</taxon>
        <taxon>Cannabaceae</taxon>
        <taxon>Parasponia</taxon>
    </lineage>
</organism>
<name>A0A2P5CJ21_PARAD</name>
<dbReference type="AlphaFoldDB" id="A0A2P5CJ21"/>
<comment type="caution">
    <text evidence="1">The sequence shown here is derived from an EMBL/GenBank/DDBJ whole genome shotgun (WGS) entry which is preliminary data.</text>
</comment>
<sequence>MFVMARNYKGLARSLAVQNLRPLITSCKLDILILSEVMISEVSVRQKFSLMHFYQLCMVSLVGQSRGFCVAWKDSVELEPYFVSKNLISCLIYSDPPGLFMARPMWPLDVPFGILYQRFRFFFRSDKGMSLEDGAHRFGLFRSSVYTELEKRWCYLF</sequence>
<accession>A0A2P5CJ21</accession>
<reference evidence="2" key="1">
    <citation type="submission" date="2016-06" db="EMBL/GenBank/DDBJ databases">
        <title>Parallel loss of symbiosis genes in relatives of nitrogen-fixing non-legume Parasponia.</title>
        <authorList>
            <person name="Van Velzen R."/>
            <person name="Holmer R."/>
            <person name="Bu F."/>
            <person name="Rutten L."/>
            <person name="Van Zeijl A."/>
            <person name="Liu W."/>
            <person name="Santuari L."/>
            <person name="Cao Q."/>
            <person name="Sharma T."/>
            <person name="Shen D."/>
            <person name="Roswanjaya Y."/>
            <person name="Wardhani T."/>
            <person name="Kalhor M.S."/>
            <person name="Jansen J."/>
            <person name="Van den Hoogen J."/>
            <person name="Gungor B."/>
            <person name="Hartog M."/>
            <person name="Hontelez J."/>
            <person name="Verver J."/>
            <person name="Yang W.-C."/>
            <person name="Schijlen E."/>
            <person name="Repin R."/>
            <person name="Schilthuizen M."/>
            <person name="Schranz E."/>
            <person name="Heidstra R."/>
            <person name="Miyata K."/>
            <person name="Fedorova E."/>
            <person name="Kohlen W."/>
            <person name="Bisseling T."/>
            <person name="Smit S."/>
            <person name="Geurts R."/>
        </authorList>
    </citation>
    <scope>NUCLEOTIDE SEQUENCE [LARGE SCALE GENOMIC DNA]</scope>
    <source>
        <strain evidence="2">cv. WU1-14</strain>
    </source>
</reference>
<evidence type="ECO:0000313" key="1">
    <source>
        <dbReference type="EMBL" id="PON61050.1"/>
    </source>
</evidence>
<dbReference type="Proteomes" id="UP000237105">
    <property type="component" value="Unassembled WGS sequence"/>
</dbReference>
<protein>
    <recommendedName>
        <fullName evidence="3">Endonuclease/exonuclease/phosphatase</fullName>
    </recommendedName>
</protein>
<proteinExistence type="predicted"/>
<evidence type="ECO:0008006" key="3">
    <source>
        <dbReference type="Google" id="ProtNLM"/>
    </source>
</evidence>
<dbReference type="OrthoDB" id="1001388at2759"/>
<dbReference type="EMBL" id="JXTB01000124">
    <property type="protein sequence ID" value="PON61050.1"/>
    <property type="molecule type" value="Genomic_DNA"/>
</dbReference>
<keyword evidence="2" id="KW-1185">Reference proteome</keyword>
<gene>
    <name evidence="1" type="ORF">PanWU01x14_148360</name>
</gene>